<organism evidence="1 2">
    <name type="scientific">Parasphingorhabdus litoris</name>
    <dbReference type="NCBI Taxonomy" id="394733"/>
    <lineage>
        <taxon>Bacteria</taxon>
        <taxon>Pseudomonadati</taxon>
        <taxon>Pseudomonadota</taxon>
        <taxon>Alphaproteobacteria</taxon>
        <taxon>Sphingomonadales</taxon>
        <taxon>Sphingomonadaceae</taxon>
        <taxon>Parasphingorhabdus</taxon>
    </lineage>
</organism>
<reference evidence="1 2" key="1">
    <citation type="journal article" date="2019" name="Int. J. Syst. Evol. Microbiol.">
        <title>The Global Catalogue of Microorganisms (GCM) 10K type strain sequencing project: providing services to taxonomists for standard genome sequencing and annotation.</title>
        <authorList>
            <consortium name="The Broad Institute Genomics Platform"/>
            <consortium name="The Broad Institute Genome Sequencing Center for Infectious Disease"/>
            <person name="Wu L."/>
            <person name="Ma J."/>
        </authorList>
    </citation>
    <scope>NUCLEOTIDE SEQUENCE [LARGE SCALE GENOMIC DNA]</scope>
    <source>
        <strain evidence="1 2">JCM 14162</strain>
    </source>
</reference>
<dbReference type="Proteomes" id="UP001500713">
    <property type="component" value="Unassembled WGS sequence"/>
</dbReference>
<sequence>MSNTINNGEGIVTNLNIYMVGRTPVMEYLIPLGMGLERGVVLQIDGQQAFRTSLLTCRANGCSGFVKLEKRLLDRLLGGGVLRVAFQNFADRKYYSFNFGLRDFASRYTAFRQGSAR</sequence>
<evidence type="ECO:0000313" key="1">
    <source>
        <dbReference type="EMBL" id="GAA0481493.1"/>
    </source>
</evidence>
<keyword evidence="2" id="KW-1185">Reference proteome</keyword>
<accession>A0ABN1AQL4</accession>
<dbReference type="InterPro" id="IPR038696">
    <property type="entry name" value="IalB_sf"/>
</dbReference>
<gene>
    <name evidence="1" type="ORF">GCM10009096_24580</name>
</gene>
<dbReference type="InterPro" id="IPR010642">
    <property type="entry name" value="Invasion_prot_B"/>
</dbReference>
<evidence type="ECO:0008006" key="3">
    <source>
        <dbReference type="Google" id="ProtNLM"/>
    </source>
</evidence>
<name>A0ABN1AQL4_9SPHN</name>
<proteinExistence type="predicted"/>
<dbReference type="Gene3D" id="2.60.40.1880">
    <property type="entry name" value="Invasion associated locus B (IalB) protein"/>
    <property type="match status" value="1"/>
</dbReference>
<comment type="caution">
    <text evidence="1">The sequence shown here is derived from an EMBL/GenBank/DDBJ whole genome shotgun (WGS) entry which is preliminary data.</text>
</comment>
<dbReference type="EMBL" id="BAAAEM010000003">
    <property type="protein sequence ID" value="GAA0481493.1"/>
    <property type="molecule type" value="Genomic_DNA"/>
</dbReference>
<dbReference type="Pfam" id="PF06776">
    <property type="entry name" value="IalB"/>
    <property type="match status" value="1"/>
</dbReference>
<evidence type="ECO:0000313" key="2">
    <source>
        <dbReference type="Proteomes" id="UP001500713"/>
    </source>
</evidence>
<protein>
    <recommendedName>
        <fullName evidence="3">PilZ domain-containing protein</fullName>
    </recommendedName>
</protein>